<name>A0AB38XN14_9ACTO</name>
<evidence type="ECO:0000313" key="1">
    <source>
        <dbReference type="EMBL" id="WCE45569.1"/>
    </source>
</evidence>
<gene>
    <name evidence="1" type="ORF">PIG85_07885</name>
</gene>
<sequence>MTRELGNKVARQSIDTLTAQQNDNDILPALLRASLLHSTCTVVHADVLRTISAT</sequence>
<dbReference type="RefSeq" id="WP_271694427.1">
    <property type="nucleotide sequence ID" value="NZ_CP116394.1"/>
</dbReference>
<accession>A0AB38XN14</accession>
<evidence type="ECO:0000313" key="2">
    <source>
        <dbReference type="Proteomes" id="UP001211044"/>
    </source>
</evidence>
<organism evidence="1 2">
    <name type="scientific">Winkia neuii subsp. anitrata</name>
    <dbReference type="NCBI Taxonomy" id="29318"/>
    <lineage>
        <taxon>Bacteria</taxon>
        <taxon>Bacillati</taxon>
        <taxon>Actinomycetota</taxon>
        <taxon>Actinomycetes</taxon>
        <taxon>Actinomycetales</taxon>
        <taxon>Actinomycetaceae</taxon>
        <taxon>Winkia</taxon>
    </lineage>
</organism>
<protein>
    <submittedName>
        <fullName evidence="1">Uncharacterized protein</fullName>
    </submittedName>
</protein>
<dbReference type="AlphaFoldDB" id="A0AB38XN14"/>
<dbReference type="Proteomes" id="UP001211044">
    <property type="component" value="Chromosome"/>
</dbReference>
<reference evidence="1" key="1">
    <citation type="submission" date="2023-01" db="EMBL/GenBank/DDBJ databases">
        <title>Comparative Genomic Analysis of the Clinically-Derived Winkia Strain NY0527 Provides Evidence into the Taxonomic Reassignment of Winkia neuii and Characterizes Their Virulence Traits.</title>
        <authorList>
            <person name="Cai X."/>
            <person name="Peng Y."/>
            <person name="Li M."/>
            <person name="Qiu Y."/>
            <person name="Wang Y."/>
            <person name="Xu L."/>
            <person name="Hou Q."/>
        </authorList>
    </citation>
    <scope>NUCLEOTIDE SEQUENCE</scope>
    <source>
        <strain evidence="1">NY0527</strain>
    </source>
</reference>
<dbReference type="EMBL" id="CP116394">
    <property type="protein sequence ID" value="WCE45569.1"/>
    <property type="molecule type" value="Genomic_DNA"/>
</dbReference>
<dbReference type="KEGG" id="wne:PIG85_07885"/>
<proteinExistence type="predicted"/>